<sequence>MPSAADPLTATENHTGSAGARLALVSAPGGMAIVIGVLAWMMSVDLNPADKGYPRALAGLLVLVGVWNLVADLRERAAGDEPDPEYGRLVAWRVAGFIALIALSIWLVKPIGFYPAAGLLVLGGLLIMGVRKPLVLIVFPLVLIGLGYVLFTMLIGVPLPLARGF</sequence>
<feature type="transmembrane region" description="Helical" evidence="1">
    <location>
        <begin position="52"/>
        <end position="70"/>
    </location>
</feature>
<dbReference type="OrthoDB" id="4627834at2"/>
<feature type="transmembrane region" description="Helical" evidence="1">
    <location>
        <begin position="20"/>
        <end position="40"/>
    </location>
</feature>
<feature type="domain" description="DUF1468" evidence="2">
    <location>
        <begin position="33"/>
        <end position="160"/>
    </location>
</feature>
<keyword evidence="1" id="KW-0812">Transmembrane</keyword>
<evidence type="ECO:0000313" key="4">
    <source>
        <dbReference type="Proteomes" id="UP000282551"/>
    </source>
</evidence>
<keyword evidence="1" id="KW-0472">Membrane</keyword>
<dbReference type="AlphaFoldDB" id="A0A448ICT5"/>
<dbReference type="Pfam" id="PF07331">
    <property type="entry name" value="TctB"/>
    <property type="match status" value="1"/>
</dbReference>
<keyword evidence="1" id="KW-1133">Transmembrane helix</keyword>
<dbReference type="Proteomes" id="UP000282551">
    <property type="component" value="Chromosome"/>
</dbReference>
<feature type="transmembrane region" description="Helical" evidence="1">
    <location>
        <begin position="113"/>
        <end position="130"/>
    </location>
</feature>
<feature type="transmembrane region" description="Helical" evidence="1">
    <location>
        <begin position="90"/>
        <end position="108"/>
    </location>
</feature>
<evidence type="ECO:0000256" key="1">
    <source>
        <dbReference type="SAM" id="Phobius"/>
    </source>
</evidence>
<accession>A0A448ICT5</accession>
<dbReference type="InterPro" id="IPR009936">
    <property type="entry name" value="DUF1468"/>
</dbReference>
<gene>
    <name evidence="3" type="ORF">NCTC10485_04588</name>
</gene>
<dbReference type="EMBL" id="LR134355">
    <property type="protein sequence ID" value="VEG50270.1"/>
    <property type="molecule type" value="Genomic_DNA"/>
</dbReference>
<organism evidence="3 4">
    <name type="scientific">Mycolicibacterium chitae</name>
    <name type="common">Mycobacterium chitae</name>
    <dbReference type="NCBI Taxonomy" id="1792"/>
    <lineage>
        <taxon>Bacteria</taxon>
        <taxon>Bacillati</taxon>
        <taxon>Actinomycetota</taxon>
        <taxon>Actinomycetes</taxon>
        <taxon>Mycobacteriales</taxon>
        <taxon>Mycobacteriaceae</taxon>
        <taxon>Mycolicibacterium</taxon>
    </lineage>
</organism>
<evidence type="ECO:0000259" key="2">
    <source>
        <dbReference type="Pfam" id="PF07331"/>
    </source>
</evidence>
<reference evidence="3 4" key="1">
    <citation type="submission" date="2018-12" db="EMBL/GenBank/DDBJ databases">
        <authorList>
            <consortium name="Pathogen Informatics"/>
        </authorList>
    </citation>
    <scope>NUCLEOTIDE SEQUENCE [LARGE SCALE GENOMIC DNA]</scope>
    <source>
        <strain evidence="3 4">NCTC10485</strain>
    </source>
</reference>
<proteinExistence type="predicted"/>
<keyword evidence="4" id="KW-1185">Reference proteome</keyword>
<evidence type="ECO:0000313" key="3">
    <source>
        <dbReference type="EMBL" id="VEG50270.1"/>
    </source>
</evidence>
<name>A0A448ICT5_MYCCI</name>
<feature type="transmembrane region" description="Helical" evidence="1">
    <location>
        <begin position="136"/>
        <end position="161"/>
    </location>
</feature>
<protein>
    <submittedName>
        <fullName evidence="3">Tripartite tricarboxylate transporter TctB family</fullName>
    </submittedName>
</protein>